<dbReference type="PANTHER" id="PTHR47572:SF4">
    <property type="entry name" value="LACTONASE DRP35"/>
    <property type="match status" value="1"/>
</dbReference>
<reference evidence="4 5" key="1">
    <citation type="submission" date="2023-12" db="EMBL/GenBank/DDBJ databases">
        <title>Description of new species of Mycobacterium terrae complex isolated from sewage at the Sao Paulo Zoological Park Foundation in Brazil.</title>
        <authorList>
            <person name="Romagnoli C.L."/>
            <person name="Conceicao E.C."/>
            <person name="Machado E."/>
            <person name="Barreto L.B.P.F."/>
            <person name="Sharma A."/>
            <person name="Silva N.M."/>
            <person name="Marques L.E."/>
            <person name="Juliana M.A."/>
            <person name="Lourenco M.C.S."/>
            <person name="Digiampietri L.A."/>
            <person name="Suffys P.N."/>
            <person name="Viana-Niero C."/>
        </authorList>
    </citation>
    <scope>NUCLEOTIDE SEQUENCE [LARGE SCALE GENOMIC DNA]</scope>
    <source>
        <strain evidence="4 5">MYC098</strain>
    </source>
</reference>
<dbReference type="PANTHER" id="PTHR47572">
    <property type="entry name" value="LIPOPROTEIN-RELATED"/>
    <property type="match status" value="1"/>
</dbReference>
<sequence>MKVVAEGLVFPECPRWHDGALWFSDQHAGTVFRLEPGHEREPVLDVDGQPSGLGWTPDGDLLVVSMLNRTLLRYDGQRTTTVADLSPYHRGPSNDMLVDDAGRAYIGDIGFDYYDGGTPTATKLVMVDPDGVARVVSGDVLVPNGMALTDGGTRLIVAESLARRLTSFRREPDGTLSDQQVFADLGRRVPDGICADLDDAVWFASPNSKAVVCVDRNGTEMHVIDTGSWFPVACELGGPDRRTLYICASTSVAPKDTGTARSGVILAVRLDDTTT</sequence>
<dbReference type="InterPro" id="IPR051262">
    <property type="entry name" value="SMP-30/CGR1_Lactonase"/>
</dbReference>
<dbReference type="Pfam" id="PF08450">
    <property type="entry name" value="SGL"/>
    <property type="match status" value="1"/>
</dbReference>
<evidence type="ECO:0000259" key="3">
    <source>
        <dbReference type="Pfam" id="PF08450"/>
    </source>
</evidence>
<organism evidence="4 5">
    <name type="scientific">[Mycobacterium] crassicus</name>
    <dbReference type="NCBI Taxonomy" id="2872309"/>
    <lineage>
        <taxon>Bacteria</taxon>
        <taxon>Bacillati</taxon>
        <taxon>Actinomycetota</taxon>
        <taxon>Actinomycetes</taxon>
        <taxon>Mycobacteriales</taxon>
        <taxon>Mycobacteriaceae</taxon>
        <taxon>Mycolicibacter</taxon>
    </lineage>
</organism>
<comment type="similarity">
    <text evidence="1">Belongs to the SMP-30/CGR1 family.</text>
</comment>
<keyword evidence="5" id="KW-1185">Reference proteome</keyword>
<gene>
    <name evidence="4" type="ORF">K6T79_14120</name>
</gene>
<keyword evidence="2" id="KW-0378">Hydrolase</keyword>
<dbReference type="InterPro" id="IPR005511">
    <property type="entry name" value="SMP-30"/>
</dbReference>
<evidence type="ECO:0000313" key="5">
    <source>
        <dbReference type="Proteomes" id="UP001299596"/>
    </source>
</evidence>
<dbReference type="RefSeq" id="WP_225405244.1">
    <property type="nucleotide sequence ID" value="NZ_JAYJJR010000008.1"/>
</dbReference>
<feature type="domain" description="SMP-30/Gluconolactonase/LRE-like region" evidence="3">
    <location>
        <begin position="10"/>
        <end position="248"/>
    </location>
</feature>
<dbReference type="PRINTS" id="PR01790">
    <property type="entry name" value="SMP30FAMILY"/>
</dbReference>
<comment type="caution">
    <text evidence="4">The sequence shown here is derived from an EMBL/GenBank/DDBJ whole genome shotgun (WGS) entry which is preliminary data.</text>
</comment>
<dbReference type="InterPro" id="IPR013658">
    <property type="entry name" value="SGL"/>
</dbReference>
<dbReference type="SUPFAM" id="SSF63829">
    <property type="entry name" value="Calcium-dependent phosphotriesterase"/>
    <property type="match status" value="1"/>
</dbReference>
<dbReference type="Gene3D" id="2.120.10.30">
    <property type="entry name" value="TolB, C-terminal domain"/>
    <property type="match status" value="1"/>
</dbReference>
<evidence type="ECO:0000256" key="2">
    <source>
        <dbReference type="ARBA" id="ARBA00022801"/>
    </source>
</evidence>
<dbReference type="Proteomes" id="UP001299596">
    <property type="component" value="Unassembled WGS sequence"/>
</dbReference>
<dbReference type="InterPro" id="IPR011042">
    <property type="entry name" value="6-blade_b-propeller_TolB-like"/>
</dbReference>
<evidence type="ECO:0000313" key="4">
    <source>
        <dbReference type="EMBL" id="MEB3022180.1"/>
    </source>
</evidence>
<dbReference type="EMBL" id="JAYJJR010000008">
    <property type="protein sequence ID" value="MEB3022180.1"/>
    <property type="molecule type" value="Genomic_DNA"/>
</dbReference>
<proteinExistence type="inferred from homology"/>
<accession>A0ABU5XIS1</accession>
<protein>
    <submittedName>
        <fullName evidence="4">SMP-30/gluconolactonase/LRE family protein</fullName>
    </submittedName>
</protein>
<name>A0ABU5XIS1_9MYCO</name>
<evidence type="ECO:0000256" key="1">
    <source>
        <dbReference type="ARBA" id="ARBA00008853"/>
    </source>
</evidence>